<keyword evidence="3" id="KW-1185">Reference proteome</keyword>
<feature type="domain" description="CN hydrolase" evidence="1">
    <location>
        <begin position="3"/>
        <end position="262"/>
    </location>
</feature>
<dbReference type="Pfam" id="PF00795">
    <property type="entry name" value="CN_hydrolase"/>
    <property type="match status" value="1"/>
</dbReference>
<comment type="caution">
    <text evidence="2">The sequence shown here is derived from an EMBL/GenBank/DDBJ whole genome shotgun (WGS) entry which is preliminary data.</text>
</comment>
<dbReference type="Gene3D" id="3.60.110.10">
    <property type="entry name" value="Carbon-nitrogen hydrolase"/>
    <property type="match status" value="1"/>
</dbReference>
<reference evidence="2 3" key="1">
    <citation type="submission" date="2015-11" db="EMBL/GenBank/DDBJ databases">
        <title>Genome sequence of Pyrodictium occultum PL-19, a marine hyperthermophilic archaeon isolated from Volcano, Italy.</title>
        <authorList>
            <person name="Utturkar S."/>
            <person name="Huber H."/>
            <person name="Leptihn S."/>
            <person name="Brown S."/>
            <person name="Stetter K.O."/>
            <person name="Podar M."/>
        </authorList>
    </citation>
    <scope>NUCLEOTIDE SEQUENCE [LARGE SCALE GENOMIC DNA]</scope>
    <source>
        <strain evidence="2 3">PL-19</strain>
    </source>
</reference>
<dbReference type="CDD" id="cd07197">
    <property type="entry name" value="nitrilase"/>
    <property type="match status" value="1"/>
</dbReference>
<organism evidence="2 3">
    <name type="scientific">Pyrodictium occultum</name>
    <dbReference type="NCBI Taxonomy" id="2309"/>
    <lineage>
        <taxon>Archaea</taxon>
        <taxon>Thermoproteota</taxon>
        <taxon>Thermoprotei</taxon>
        <taxon>Desulfurococcales</taxon>
        <taxon>Pyrodictiaceae</taxon>
        <taxon>Pyrodictium</taxon>
    </lineage>
</organism>
<dbReference type="EMBL" id="LNTB01000001">
    <property type="protein sequence ID" value="KSW12500.1"/>
    <property type="molecule type" value="Genomic_DNA"/>
</dbReference>
<sequence length="299" mass="32743">MPITVALVHMRLKPLAKKSNLEKARKLVKEAALKGARLVVLPGFVNVGPFFLHYPRTRNRAVTRNQAERIPGNTFEYLSMVALENGVYLVAGPIIERAGPKIFLTTVVIAPNGTLLAKYRKIASNGLDEELGISPGRSLVVVDEVGRSIGLLAEDDIYYPEVARSLLLEGATVFIASLRPGEDEHRVKLSLLARSVENNVPILAVGSVFETVDKIVEMPTMVVEPQSGIVEEINEPKDTFLLVEVMEQPSNIRDIIDTSLRAKALSSIYCKAAKDSLVENLAGRYKLATGTSNEEKEPT</sequence>
<dbReference type="PROSITE" id="PS50263">
    <property type="entry name" value="CN_HYDROLASE"/>
    <property type="match status" value="1"/>
</dbReference>
<evidence type="ECO:0000259" key="1">
    <source>
        <dbReference type="PROSITE" id="PS50263"/>
    </source>
</evidence>
<gene>
    <name evidence="2" type="ORF">CF15_07200</name>
</gene>
<dbReference type="PANTHER" id="PTHR23088">
    <property type="entry name" value="NITRILASE-RELATED"/>
    <property type="match status" value="1"/>
</dbReference>
<evidence type="ECO:0000313" key="3">
    <source>
        <dbReference type="Proteomes" id="UP000053352"/>
    </source>
</evidence>
<name>A0A0V8RWU3_PYROC</name>
<dbReference type="STRING" id="2309.CF15_07200"/>
<accession>A0A0V8RWU3</accession>
<dbReference type="OrthoDB" id="39312at2157"/>
<dbReference type="GO" id="GO:0016787">
    <property type="term" value="F:hydrolase activity"/>
    <property type="evidence" value="ECO:0007669"/>
    <property type="project" value="UniProtKB-KW"/>
</dbReference>
<evidence type="ECO:0000313" key="2">
    <source>
        <dbReference type="EMBL" id="KSW12500.1"/>
    </source>
</evidence>
<proteinExistence type="predicted"/>
<dbReference type="SUPFAM" id="SSF56317">
    <property type="entry name" value="Carbon-nitrogen hydrolase"/>
    <property type="match status" value="1"/>
</dbReference>
<dbReference type="Proteomes" id="UP000053352">
    <property type="component" value="Unassembled WGS sequence"/>
</dbReference>
<dbReference type="AlphaFoldDB" id="A0A0V8RWU3"/>
<dbReference type="PANTHER" id="PTHR23088:SF27">
    <property type="entry name" value="DEAMINATED GLUTATHIONE AMIDASE"/>
    <property type="match status" value="1"/>
</dbReference>
<dbReference type="InterPro" id="IPR036526">
    <property type="entry name" value="C-N_Hydrolase_sf"/>
</dbReference>
<keyword evidence="2" id="KW-0378">Hydrolase</keyword>
<dbReference type="InterPro" id="IPR003010">
    <property type="entry name" value="C-N_Hydrolase"/>
</dbReference>
<protein>
    <submittedName>
        <fullName evidence="2">Amidohydrolase</fullName>
    </submittedName>
</protein>
<dbReference type="RefSeq" id="WP_058371184.1">
    <property type="nucleotide sequence ID" value="NZ_LNTB01000001.1"/>
</dbReference>